<comment type="caution">
    <text evidence="1">The sequence shown here is derived from an EMBL/GenBank/DDBJ whole genome shotgun (WGS) entry which is preliminary data.</text>
</comment>
<dbReference type="EMBL" id="PSQE01000005">
    <property type="protein sequence ID" value="RHN57693.1"/>
    <property type="molecule type" value="Genomic_DNA"/>
</dbReference>
<dbReference type="Gramene" id="rna33273">
    <property type="protein sequence ID" value="RHN57693.1"/>
    <property type="gene ID" value="gene33273"/>
</dbReference>
<dbReference type="Proteomes" id="UP000265566">
    <property type="component" value="Chromosome 5"/>
</dbReference>
<organism evidence="1 2">
    <name type="scientific">Medicago truncatula</name>
    <name type="common">Barrel medic</name>
    <name type="synonym">Medicago tribuloides</name>
    <dbReference type="NCBI Taxonomy" id="3880"/>
    <lineage>
        <taxon>Eukaryota</taxon>
        <taxon>Viridiplantae</taxon>
        <taxon>Streptophyta</taxon>
        <taxon>Embryophyta</taxon>
        <taxon>Tracheophyta</taxon>
        <taxon>Spermatophyta</taxon>
        <taxon>Magnoliopsida</taxon>
        <taxon>eudicotyledons</taxon>
        <taxon>Gunneridae</taxon>
        <taxon>Pentapetalae</taxon>
        <taxon>rosids</taxon>
        <taxon>fabids</taxon>
        <taxon>Fabales</taxon>
        <taxon>Fabaceae</taxon>
        <taxon>Papilionoideae</taxon>
        <taxon>50 kb inversion clade</taxon>
        <taxon>NPAAA clade</taxon>
        <taxon>Hologalegina</taxon>
        <taxon>IRL clade</taxon>
        <taxon>Trifolieae</taxon>
        <taxon>Medicago</taxon>
    </lineage>
</organism>
<name>A0A396HYW2_MEDTR</name>
<accession>A0A396HYW2</accession>
<evidence type="ECO:0000313" key="1">
    <source>
        <dbReference type="EMBL" id="RHN57693.1"/>
    </source>
</evidence>
<gene>
    <name evidence="1" type="ORF">MtrunA17_Chr5g0443201</name>
</gene>
<protein>
    <submittedName>
        <fullName evidence="1">Uncharacterized protein</fullName>
    </submittedName>
</protein>
<reference evidence="2" key="1">
    <citation type="journal article" date="2018" name="Nat. Plants">
        <title>Whole-genome landscape of Medicago truncatula symbiotic genes.</title>
        <authorList>
            <person name="Pecrix Y."/>
            <person name="Staton S.E."/>
            <person name="Sallet E."/>
            <person name="Lelandais-Briere C."/>
            <person name="Moreau S."/>
            <person name="Carrere S."/>
            <person name="Blein T."/>
            <person name="Jardinaud M.F."/>
            <person name="Latrasse D."/>
            <person name="Zouine M."/>
            <person name="Zahm M."/>
            <person name="Kreplak J."/>
            <person name="Mayjonade B."/>
            <person name="Satge C."/>
            <person name="Perez M."/>
            <person name="Cauet S."/>
            <person name="Marande W."/>
            <person name="Chantry-Darmon C."/>
            <person name="Lopez-Roques C."/>
            <person name="Bouchez O."/>
            <person name="Berard A."/>
            <person name="Debelle F."/>
            <person name="Munos S."/>
            <person name="Bendahmane A."/>
            <person name="Berges H."/>
            <person name="Niebel A."/>
            <person name="Buitink J."/>
            <person name="Frugier F."/>
            <person name="Benhamed M."/>
            <person name="Crespi M."/>
            <person name="Gouzy J."/>
            <person name="Gamas P."/>
        </authorList>
    </citation>
    <scope>NUCLEOTIDE SEQUENCE [LARGE SCALE GENOMIC DNA]</scope>
    <source>
        <strain evidence="2">cv. Jemalong A17</strain>
    </source>
</reference>
<evidence type="ECO:0000313" key="2">
    <source>
        <dbReference type="Proteomes" id="UP000265566"/>
    </source>
</evidence>
<proteinExistence type="predicted"/>
<sequence>MAYQYSLQGAFQHNCHQREIHLMSTKVHLLPQHMLKITQENYSVP</sequence>
<dbReference type="AlphaFoldDB" id="A0A396HYW2"/>